<gene>
    <name evidence="2" type="ORF">FRY98_20215</name>
</gene>
<dbReference type="SUPFAM" id="SSF52833">
    <property type="entry name" value="Thioredoxin-like"/>
    <property type="match status" value="1"/>
</dbReference>
<dbReference type="InterPro" id="IPR013766">
    <property type="entry name" value="Thioredoxin_domain"/>
</dbReference>
<keyword evidence="3" id="KW-1185">Reference proteome</keyword>
<dbReference type="Gene3D" id="3.40.30.10">
    <property type="entry name" value="Glutaredoxin"/>
    <property type="match status" value="1"/>
</dbReference>
<dbReference type="CDD" id="cd02947">
    <property type="entry name" value="TRX_family"/>
    <property type="match status" value="1"/>
</dbReference>
<dbReference type="AlphaFoldDB" id="A0A5D0CP17"/>
<name>A0A5D0CP17_9BACL</name>
<dbReference type="Proteomes" id="UP000325218">
    <property type="component" value="Unassembled WGS sequence"/>
</dbReference>
<evidence type="ECO:0000313" key="3">
    <source>
        <dbReference type="Proteomes" id="UP000325218"/>
    </source>
</evidence>
<dbReference type="OrthoDB" id="5784238at2"/>
<protein>
    <submittedName>
        <fullName evidence="2">Thioredoxin family protein</fullName>
    </submittedName>
</protein>
<dbReference type="Pfam" id="PF00085">
    <property type="entry name" value="Thioredoxin"/>
    <property type="match status" value="1"/>
</dbReference>
<reference evidence="2 3" key="1">
    <citation type="submission" date="2019-08" db="EMBL/GenBank/DDBJ databases">
        <title>Genome sequencing of Paenibacillus faecis DSM 23593(T).</title>
        <authorList>
            <person name="Kook J.-K."/>
            <person name="Park S.-N."/>
            <person name="Lim Y.K."/>
        </authorList>
    </citation>
    <scope>NUCLEOTIDE SEQUENCE [LARGE SCALE GENOMIC DNA]</scope>
    <source>
        <strain evidence="2 3">DSM 23593</strain>
    </source>
</reference>
<proteinExistence type="predicted"/>
<feature type="domain" description="Thioredoxin" evidence="1">
    <location>
        <begin position="21"/>
        <end position="88"/>
    </location>
</feature>
<accession>A0A5D0CP17</accession>
<dbReference type="RefSeq" id="WP_148455339.1">
    <property type="nucleotide sequence ID" value="NZ_BORZ01000029.1"/>
</dbReference>
<comment type="caution">
    <text evidence="2">The sequence shown here is derived from an EMBL/GenBank/DDBJ whole genome shotgun (WGS) entry which is preliminary data.</text>
</comment>
<sequence length="105" mass="11923">MNIPEKSENELLAQLRQEGRNDPEAIYFHTPLCGTCALAERMLGIVLETGTAMPVTKVNINFAPVLRETWRISSVPCLVILENGRPARIEYALHSVVDLHRWLKR</sequence>
<dbReference type="EMBL" id="VSDO01000004">
    <property type="protein sequence ID" value="TYA11472.1"/>
    <property type="molecule type" value="Genomic_DNA"/>
</dbReference>
<evidence type="ECO:0000313" key="2">
    <source>
        <dbReference type="EMBL" id="TYA11472.1"/>
    </source>
</evidence>
<organism evidence="2 3">
    <name type="scientific">Paenibacillus faecis</name>
    <dbReference type="NCBI Taxonomy" id="862114"/>
    <lineage>
        <taxon>Bacteria</taxon>
        <taxon>Bacillati</taxon>
        <taxon>Bacillota</taxon>
        <taxon>Bacilli</taxon>
        <taxon>Bacillales</taxon>
        <taxon>Paenibacillaceae</taxon>
        <taxon>Paenibacillus</taxon>
    </lineage>
</organism>
<evidence type="ECO:0000259" key="1">
    <source>
        <dbReference type="Pfam" id="PF00085"/>
    </source>
</evidence>
<dbReference type="InterPro" id="IPR036249">
    <property type="entry name" value="Thioredoxin-like_sf"/>
</dbReference>